<dbReference type="InterPro" id="IPR045630">
    <property type="entry name" value="DUF6316"/>
</dbReference>
<dbReference type="KEGG" id="mdn:JT25_000485"/>
<accession>A0A140E3K2</accession>
<sequence>MFRTERFLSVVNPGTGLPAWYFLTREGRKGPFSSKTNAQVALHHYIDSCARQGLASRRTRLLANG</sequence>
<feature type="domain" description="DUF6316" evidence="1">
    <location>
        <begin position="2"/>
        <end position="48"/>
    </location>
</feature>
<proteinExistence type="predicted"/>
<gene>
    <name evidence="2" type="ORF">JT25_000485</name>
</gene>
<evidence type="ECO:0000313" key="2">
    <source>
        <dbReference type="EMBL" id="AMK74976.1"/>
    </source>
</evidence>
<dbReference type="OrthoDB" id="5574427at2"/>
<dbReference type="Proteomes" id="UP000030512">
    <property type="component" value="Chromosome"/>
</dbReference>
<organism evidence="2 3">
    <name type="scientific">Methylomonas denitrificans</name>
    <dbReference type="NCBI Taxonomy" id="1538553"/>
    <lineage>
        <taxon>Bacteria</taxon>
        <taxon>Pseudomonadati</taxon>
        <taxon>Pseudomonadota</taxon>
        <taxon>Gammaproteobacteria</taxon>
        <taxon>Methylococcales</taxon>
        <taxon>Methylococcaceae</taxon>
        <taxon>Methylomonas</taxon>
    </lineage>
</organism>
<dbReference type="RefSeq" id="WP_036277328.1">
    <property type="nucleotide sequence ID" value="NZ_CP014476.1"/>
</dbReference>
<evidence type="ECO:0000313" key="3">
    <source>
        <dbReference type="Proteomes" id="UP000030512"/>
    </source>
</evidence>
<dbReference type="Pfam" id="PF19837">
    <property type="entry name" value="DUF6316"/>
    <property type="match status" value="1"/>
</dbReference>
<keyword evidence="3" id="KW-1185">Reference proteome</keyword>
<dbReference type="EMBL" id="CP014476">
    <property type="protein sequence ID" value="AMK74976.1"/>
    <property type="molecule type" value="Genomic_DNA"/>
</dbReference>
<name>A0A140E3K2_9GAMM</name>
<evidence type="ECO:0000259" key="1">
    <source>
        <dbReference type="Pfam" id="PF19837"/>
    </source>
</evidence>
<dbReference type="AlphaFoldDB" id="A0A140E3K2"/>
<protein>
    <recommendedName>
        <fullName evidence="1">DUF6316 domain-containing protein</fullName>
    </recommendedName>
</protein>
<reference evidence="2 3" key="1">
    <citation type="journal article" date="2015" name="Environ. Microbiol.">
        <title>Methane oxidation coupled to nitrate reduction under hypoxia by the Gammaproteobacterium Methylomonas denitrificans, sp. nov. type strain FJG1.</title>
        <authorList>
            <person name="Kits K.D."/>
            <person name="Klotz M.G."/>
            <person name="Stein L.Y."/>
        </authorList>
    </citation>
    <scope>NUCLEOTIDE SEQUENCE [LARGE SCALE GENOMIC DNA]</scope>
    <source>
        <strain evidence="2 3">FJG1</strain>
    </source>
</reference>